<name>A0A5C6U3H2_9BURK</name>
<dbReference type="Pfam" id="PF01557">
    <property type="entry name" value="FAA_hydrolase"/>
    <property type="match status" value="1"/>
</dbReference>
<proteinExistence type="predicted"/>
<protein>
    <submittedName>
        <fullName evidence="4">Fumarylacetoacetate hydrolase family protein</fullName>
    </submittedName>
</protein>
<evidence type="ECO:0000313" key="4">
    <source>
        <dbReference type="EMBL" id="TXC66276.1"/>
    </source>
</evidence>
<dbReference type="InterPro" id="IPR011234">
    <property type="entry name" value="Fumarylacetoacetase-like_C"/>
</dbReference>
<dbReference type="PANTHER" id="PTHR11820">
    <property type="entry name" value="ACYLPYRUVASE"/>
    <property type="match status" value="1"/>
</dbReference>
<sequence>MKWMRCRHAGRELFGALEGDTLAVHAGDLFGEHRATGERLAVTDVEWLMPCQPGKMLALWNNFRAAAEKNGWAVPAEPLYFAKTSNSFAAHGQAIAAAPTEAGRVAYEGELAIVIGRRAKNVPVDQASAHILGYSCANDLTAIELLNRDPAFPQWTRAKGFDGFGVVGPVIETDFDLSAAFVRTIVGGRERQNYALADMIFPPHELVSRLSHDMTLEPGDVILCGTSLGVLPMKPGTTVEVAIDGIGRLVNTYG</sequence>
<dbReference type="SUPFAM" id="SSF56529">
    <property type="entry name" value="FAH"/>
    <property type="match status" value="1"/>
</dbReference>
<accession>A0A5C6U3H2</accession>
<comment type="caution">
    <text evidence="4">The sequence shown here is derived from an EMBL/GenBank/DDBJ whole genome shotgun (WGS) entry which is preliminary data.</text>
</comment>
<organism evidence="4 5">
    <name type="scientific">Piscinibacter aquaticus</name>
    <dbReference type="NCBI Taxonomy" id="392597"/>
    <lineage>
        <taxon>Bacteria</taxon>
        <taxon>Pseudomonadati</taxon>
        <taxon>Pseudomonadota</taxon>
        <taxon>Betaproteobacteria</taxon>
        <taxon>Burkholderiales</taxon>
        <taxon>Sphaerotilaceae</taxon>
        <taxon>Piscinibacter</taxon>
    </lineage>
</organism>
<evidence type="ECO:0000259" key="2">
    <source>
        <dbReference type="Pfam" id="PF01557"/>
    </source>
</evidence>
<reference evidence="4 5" key="1">
    <citation type="submission" date="2019-08" db="EMBL/GenBank/DDBJ databases">
        <authorList>
            <person name="Khan S.A."/>
            <person name="Jeon C.O."/>
            <person name="Jeong S.E."/>
        </authorList>
    </citation>
    <scope>NUCLEOTIDE SEQUENCE [LARGE SCALE GENOMIC DNA]</scope>
    <source>
        <strain evidence="5">IMCC1728</strain>
    </source>
</reference>
<dbReference type="AlphaFoldDB" id="A0A5C6U3H2"/>
<dbReference type="GO" id="GO:0046872">
    <property type="term" value="F:metal ion binding"/>
    <property type="evidence" value="ECO:0007669"/>
    <property type="project" value="UniProtKB-KW"/>
</dbReference>
<evidence type="ECO:0000256" key="1">
    <source>
        <dbReference type="ARBA" id="ARBA00022723"/>
    </source>
</evidence>
<dbReference type="EMBL" id="VOPW01000001">
    <property type="protein sequence ID" value="TXC66276.1"/>
    <property type="molecule type" value="Genomic_DNA"/>
</dbReference>
<keyword evidence="5" id="KW-1185">Reference proteome</keyword>
<dbReference type="Gene3D" id="3.90.850.10">
    <property type="entry name" value="Fumarylacetoacetase-like, C-terminal domain"/>
    <property type="match status" value="1"/>
</dbReference>
<dbReference type="Pfam" id="PF10370">
    <property type="entry name" value="Rv2993c-like_N"/>
    <property type="match status" value="1"/>
</dbReference>
<evidence type="ECO:0000313" key="5">
    <source>
        <dbReference type="Proteomes" id="UP000321832"/>
    </source>
</evidence>
<feature type="domain" description="Fumarylacetoacetase-like C-terminal" evidence="2">
    <location>
        <begin position="59"/>
        <end position="252"/>
    </location>
</feature>
<keyword evidence="4" id="KW-0378">Hydrolase</keyword>
<keyword evidence="1" id="KW-0479">Metal-binding</keyword>
<dbReference type="PANTHER" id="PTHR11820:SF7">
    <property type="entry name" value="ACYLPYRUVASE FAHD1, MITOCHONDRIAL"/>
    <property type="match status" value="1"/>
</dbReference>
<gene>
    <name evidence="4" type="ORF">FSC37_11335</name>
</gene>
<evidence type="ECO:0000259" key="3">
    <source>
        <dbReference type="Pfam" id="PF10370"/>
    </source>
</evidence>
<dbReference type="InterPro" id="IPR036663">
    <property type="entry name" value="Fumarylacetoacetase_C_sf"/>
</dbReference>
<dbReference type="GO" id="GO:0018773">
    <property type="term" value="F:acetylpyruvate hydrolase activity"/>
    <property type="evidence" value="ECO:0007669"/>
    <property type="project" value="TreeGrafter"/>
</dbReference>
<dbReference type="InterPro" id="IPR018833">
    <property type="entry name" value="Rv2993c-like_N"/>
</dbReference>
<dbReference type="Proteomes" id="UP000321832">
    <property type="component" value="Unassembled WGS sequence"/>
</dbReference>
<feature type="domain" description="Rv2993c-like N-terminal" evidence="3">
    <location>
        <begin position="1"/>
        <end position="50"/>
    </location>
</feature>